<accession>A0A1I5RG74</accession>
<evidence type="ECO:0000259" key="3">
    <source>
        <dbReference type="PROSITE" id="PS51677"/>
    </source>
</evidence>
<dbReference type="InterPro" id="IPR011330">
    <property type="entry name" value="Glyco_hydro/deAcase_b/a-brl"/>
</dbReference>
<keyword evidence="5" id="KW-1185">Reference proteome</keyword>
<name>A0A1I5RG74_9BACT</name>
<dbReference type="PANTHER" id="PTHR34216:SF3">
    <property type="entry name" value="POLY-BETA-1,6-N-ACETYL-D-GLUCOSAMINE N-DEACETYLASE"/>
    <property type="match status" value="1"/>
</dbReference>
<dbReference type="EMBL" id="FOXH01000004">
    <property type="protein sequence ID" value="SFP57515.1"/>
    <property type="molecule type" value="Genomic_DNA"/>
</dbReference>
<sequence>MYHALVGERNDTLNKVHITVETFKQEMQWLSDNGYQTISLDEIPGAFNRNDPHAKYCIITFDDGYYSLYQHAMPVLQQYNFSATLFLTTIITGEKDFSLLKGIDPDSLPANDRPLTWDEIREMSTKGWEIQSHSLDHADHGNLTEKELQRQVTQSKRIIEEQLKKPVLHYAFPFGKYNRQALKAVKEAGYITTCSVHTGLADINSDIYRLPRLEMNCNDVISSFSRKIMDGFTSKTEKLKASVRNLLFASPVIKDLSKKIIGERMN</sequence>
<dbReference type="SUPFAM" id="SSF88713">
    <property type="entry name" value="Glycoside hydrolase/deacetylase"/>
    <property type="match status" value="1"/>
</dbReference>
<dbReference type="GO" id="GO:0005576">
    <property type="term" value="C:extracellular region"/>
    <property type="evidence" value="ECO:0007669"/>
    <property type="project" value="UniProtKB-SubCell"/>
</dbReference>
<dbReference type="Pfam" id="PF01522">
    <property type="entry name" value="Polysacc_deac_1"/>
    <property type="match status" value="1"/>
</dbReference>
<evidence type="ECO:0000256" key="1">
    <source>
        <dbReference type="ARBA" id="ARBA00004613"/>
    </source>
</evidence>
<evidence type="ECO:0000313" key="5">
    <source>
        <dbReference type="Proteomes" id="UP000199306"/>
    </source>
</evidence>
<dbReference type="Gene3D" id="3.20.20.370">
    <property type="entry name" value="Glycoside hydrolase/deacetylase"/>
    <property type="match status" value="1"/>
</dbReference>
<dbReference type="CDD" id="cd10918">
    <property type="entry name" value="CE4_NodB_like_5s_6s"/>
    <property type="match status" value="1"/>
</dbReference>
<dbReference type="GO" id="GO:0016810">
    <property type="term" value="F:hydrolase activity, acting on carbon-nitrogen (but not peptide) bonds"/>
    <property type="evidence" value="ECO:0007669"/>
    <property type="project" value="InterPro"/>
</dbReference>
<dbReference type="InterPro" id="IPR002509">
    <property type="entry name" value="NODB_dom"/>
</dbReference>
<keyword evidence="2" id="KW-0732">Signal</keyword>
<dbReference type="PANTHER" id="PTHR34216">
    <property type="match status" value="1"/>
</dbReference>
<dbReference type="Proteomes" id="UP000199306">
    <property type="component" value="Unassembled WGS sequence"/>
</dbReference>
<organism evidence="4 5">
    <name type="scientific">Pseudarcicella hirudinis</name>
    <dbReference type="NCBI Taxonomy" id="1079859"/>
    <lineage>
        <taxon>Bacteria</taxon>
        <taxon>Pseudomonadati</taxon>
        <taxon>Bacteroidota</taxon>
        <taxon>Cytophagia</taxon>
        <taxon>Cytophagales</taxon>
        <taxon>Flectobacillaceae</taxon>
        <taxon>Pseudarcicella</taxon>
    </lineage>
</organism>
<reference evidence="4 5" key="1">
    <citation type="submission" date="2016-10" db="EMBL/GenBank/DDBJ databases">
        <authorList>
            <person name="de Groot N.N."/>
        </authorList>
    </citation>
    <scope>NUCLEOTIDE SEQUENCE [LARGE SCALE GENOMIC DNA]</scope>
    <source>
        <strain evidence="5">E92,LMG 26720,CCM 7988</strain>
    </source>
</reference>
<dbReference type="InterPro" id="IPR051398">
    <property type="entry name" value="Polysacch_Deacetylase"/>
</dbReference>
<evidence type="ECO:0000313" key="4">
    <source>
        <dbReference type="EMBL" id="SFP57515.1"/>
    </source>
</evidence>
<dbReference type="GO" id="GO:0005975">
    <property type="term" value="P:carbohydrate metabolic process"/>
    <property type="evidence" value="ECO:0007669"/>
    <property type="project" value="InterPro"/>
</dbReference>
<evidence type="ECO:0000256" key="2">
    <source>
        <dbReference type="ARBA" id="ARBA00022729"/>
    </source>
</evidence>
<dbReference type="PROSITE" id="PS51677">
    <property type="entry name" value="NODB"/>
    <property type="match status" value="1"/>
</dbReference>
<proteinExistence type="predicted"/>
<comment type="subcellular location">
    <subcellularLocation>
        <location evidence="1">Secreted</location>
    </subcellularLocation>
</comment>
<dbReference type="AlphaFoldDB" id="A0A1I5RG74"/>
<feature type="domain" description="NodB homology" evidence="3">
    <location>
        <begin position="55"/>
        <end position="266"/>
    </location>
</feature>
<protein>
    <submittedName>
        <fullName evidence="4">Polysaccharide deacetylase</fullName>
    </submittedName>
</protein>
<gene>
    <name evidence="4" type="ORF">SAMN04515674_10461</name>
</gene>